<evidence type="ECO:0000313" key="3">
    <source>
        <dbReference type="Proteomes" id="UP000005446"/>
    </source>
</evidence>
<organism evidence="2 3">
    <name type="scientific">Glarea lozoyensis (strain ATCC 74030 / MF5533)</name>
    <dbReference type="NCBI Taxonomy" id="1104152"/>
    <lineage>
        <taxon>Eukaryota</taxon>
        <taxon>Fungi</taxon>
        <taxon>Dikarya</taxon>
        <taxon>Ascomycota</taxon>
        <taxon>Pezizomycotina</taxon>
        <taxon>Leotiomycetes</taxon>
        <taxon>Helotiales</taxon>
        <taxon>Helotiaceae</taxon>
        <taxon>Glarea</taxon>
    </lineage>
</organism>
<dbReference type="HOGENOM" id="CLU_615472_0_0_1"/>
<dbReference type="Proteomes" id="UP000005446">
    <property type="component" value="Unassembled WGS sequence"/>
</dbReference>
<proteinExistence type="predicted"/>
<dbReference type="PANTHER" id="PTHR46411">
    <property type="entry name" value="FAMILY ATPASE, PUTATIVE-RELATED"/>
    <property type="match status" value="1"/>
</dbReference>
<keyword evidence="3" id="KW-1185">Reference proteome</keyword>
<dbReference type="OrthoDB" id="10042665at2759"/>
<protein>
    <recommendedName>
        <fullName evidence="4">ATPase AAA-type core domain-containing protein</fullName>
    </recommendedName>
</protein>
<feature type="compositionally biased region" description="Basic residues" evidence="1">
    <location>
        <begin position="420"/>
        <end position="445"/>
    </location>
</feature>
<accession>H0EXT9</accession>
<dbReference type="PANTHER" id="PTHR46411:SF2">
    <property type="entry name" value="AAA+ ATPASE DOMAIN-CONTAINING PROTEIN"/>
    <property type="match status" value="1"/>
</dbReference>
<dbReference type="InParanoid" id="H0EXT9"/>
<evidence type="ECO:0000256" key="1">
    <source>
        <dbReference type="SAM" id="MobiDB-lite"/>
    </source>
</evidence>
<dbReference type="EMBL" id="AGUE01000230">
    <property type="protein sequence ID" value="EHK96649.1"/>
    <property type="molecule type" value="Genomic_DNA"/>
</dbReference>
<feature type="compositionally biased region" description="Acidic residues" evidence="1">
    <location>
        <begin position="386"/>
        <end position="403"/>
    </location>
</feature>
<dbReference type="AlphaFoldDB" id="H0EXT9"/>
<comment type="caution">
    <text evidence="2">The sequence shown here is derived from an EMBL/GenBank/DDBJ whole genome shotgun (WGS) entry which is preliminary data.</text>
</comment>
<feature type="compositionally biased region" description="Basic and acidic residues" evidence="1">
    <location>
        <begin position="366"/>
        <end position="379"/>
    </location>
</feature>
<reference evidence="2 3" key="1">
    <citation type="journal article" date="2012" name="Eukaryot. Cell">
        <title>Genome sequence of the fungus Glarea lozoyensis: the first genome sequence of a species from the Helotiaceae family.</title>
        <authorList>
            <person name="Youssar L."/>
            <person name="Gruening B.A."/>
            <person name="Erxleben A."/>
            <person name="Guenther S."/>
            <person name="Huettel W."/>
        </authorList>
    </citation>
    <scope>NUCLEOTIDE SEQUENCE [LARGE SCALE GENOMIC DNA]</scope>
    <source>
        <strain evidence="3">ATCC 74030 / MF5533</strain>
    </source>
</reference>
<sequence>MLEGRGKKFMTATRVSHMNYDGLTVGKSREEINTAVIVDFKLAFKQYWKSFENGAPKFSPTIPFWYYLEGGKAIEISPACIDCLRKGICDNLIHNRDLFLFHQYNQLKTIESKLRDFFDGLAPSKLDQNNAADKIATFMEKHDLVKLLPGVAPAFALRHRKWVMLDLSLLSPVELEDGWKDLVLPKGHREMVQAMVETHAKGSKFDLAQPQGKLAMDLVRGKECVAAYTQRPLYPITCGKNSTPEGLKRRLTVAGDIGYLPEQVEMNMEKHFKLAHEWGCVLLLDEADVFLAKRNKEDVKRNGLVSALGEFKAKDKAKDGETPIPVMDIKHFKIIGKASMEFNQYLLATHGFTEDKAAAREQLRAHDAAENMQKAKTEAAQRAVFDSEEDSDSSSSSEEDVSQDDGASGSESDSSDSQKEKKKKSKDKKKKKKNDKGKGKLGKKF</sequence>
<gene>
    <name evidence="2" type="ORF">M7I_7629</name>
</gene>
<evidence type="ECO:0000313" key="2">
    <source>
        <dbReference type="EMBL" id="EHK96649.1"/>
    </source>
</evidence>
<feature type="region of interest" description="Disordered" evidence="1">
    <location>
        <begin position="366"/>
        <end position="445"/>
    </location>
</feature>
<name>H0EXT9_GLAL7</name>
<evidence type="ECO:0008006" key="4">
    <source>
        <dbReference type="Google" id="ProtNLM"/>
    </source>
</evidence>